<dbReference type="Pfam" id="PF16589">
    <property type="entry name" value="BRCT_2"/>
    <property type="match status" value="1"/>
</dbReference>
<accession>A0A423VY57</accession>
<evidence type="ECO:0000256" key="2">
    <source>
        <dbReference type="RuleBase" id="RU367107"/>
    </source>
</evidence>
<comment type="similarity">
    <text evidence="2">Belongs to the RAP1 family.</text>
</comment>
<dbReference type="Proteomes" id="UP000283895">
    <property type="component" value="Unassembled WGS sequence"/>
</dbReference>
<evidence type="ECO:0000259" key="3">
    <source>
        <dbReference type="PROSITE" id="PS50172"/>
    </source>
</evidence>
<dbReference type="EMBL" id="LKEA01000034">
    <property type="protein sequence ID" value="ROV95981.1"/>
    <property type="molecule type" value="Genomic_DNA"/>
</dbReference>
<dbReference type="Gene3D" id="1.10.10.60">
    <property type="entry name" value="Homeodomain-like"/>
    <property type="match status" value="1"/>
</dbReference>
<name>A0A423VY57_9PEZI</name>
<dbReference type="PROSITE" id="PS50172">
    <property type="entry name" value="BRCT"/>
    <property type="match status" value="1"/>
</dbReference>
<comment type="subunit">
    <text evidence="2">Homodimer.</text>
</comment>
<dbReference type="GO" id="GO:0070187">
    <property type="term" value="C:shelterin complex"/>
    <property type="evidence" value="ECO:0007669"/>
    <property type="project" value="TreeGrafter"/>
</dbReference>
<dbReference type="OrthoDB" id="435460at2759"/>
<evidence type="ECO:0000313" key="5">
    <source>
        <dbReference type="Proteomes" id="UP000283895"/>
    </source>
</evidence>
<dbReference type="GO" id="GO:0031848">
    <property type="term" value="P:protection from non-homologous end joining at telomere"/>
    <property type="evidence" value="ECO:0007669"/>
    <property type="project" value="TreeGrafter"/>
</dbReference>
<dbReference type="InterPro" id="IPR039595">
    <property type="entry name" value="TE2IP/Rap1"/>
</dbReference>
<protein>
    <recommendedName>
        <fullName evidence="2">DNA-binding protein RAP1</fullName>
    </recommendedName>
</protein>
<keyword evidence="2" id="KW-0779">Telomere</keyword>
<comment type="caution">
    <text evidence="4">The sequence shown here is derived from an EMBL/GenBank/DDBJ whole genome shotgun (WGS) entry which is preliminary data.</text>
</comment>
<dbReference type="PANTHER" id="PTHR16466:SF6">
    <property type="entry name" value="TELOMERIC REPEAT-BINDING FACTOR 2-INTERACTING PROTEIN 1"/>
    <property type="match status" value="1"/>
</dbReference>
<comment type="function">
    <text evidence="2">Involved in the regulation of telomere length, clustering and has a specific role in telomere position effect (TPE).</text>
</comment>
<dbReference type="InterPro" id="IPR001357">
    <property type="entry name" value="BRCT_dom"/>
</dbReference>
<feature type="domain" description="BRCT" evidence="3">
    <location>
        <begin position="11"/>
        <end position="93"/>
    </location>
</feature>
<dbReference type="AlphaFoldDB" id="A0A423VY57"/>
<organism evidence="4 5">
    <name type="scientific">Cytospora schulzeri</name>
    <dbReference type="NCBI Taxonomy" id="448051"/>
    <lineage>
        <taxon>Eukaryota</taxon>
        <taxon>Fungi</taxon>
        <taxon>Dikarya</taxon>
        <taxon>Ascomycota</taxon>
        <taxon>Pezizomycotina</taxon>
        <taxon>Sordariomycetes</taxon>
        <taxon>Sordariomycetidae</taxon>
        <taxon>Diaporthales</taxon>
        <taxon>Cytosporaceae</taxon>
        <taxon>Cytospora</taxon>
    </lineage>
</organism>
<sequence length="168" mass="18791">MPIVYEGVGGDRGDLFQGLKLWMSHRVPQRSRWIDLVKGNGGEIVLHEKMADMLIADNVKRGGAPPPPGAYTWKWIEFSVRNHALQPKEDYLITTAAPRAIGSSAPAKGIRTPFTNHDDLVLTKFVLAKEAVGEGIMGNEIYREFERKVRQKLIILGQEFGRLCIDGH</sequence>
<gene>
    <name evidence="4" type="ORF">VMCG_08008</name>
</gene>
<keyword evidence="2" id="KW-0158">Chromosome</keyword>
<evidence type="ECO:0000256" key="1">
    <source>
        <dbReference type="ARBA" id="ARBA00023242"/>
    </source>
</evidence>
<dbReference type="GO" id="GO:0010833">
    <property type="term" value="P:telomere maintenance via telomere lengthening"/>
    <property type="evidence" value="ECO:0007669"/>
    <property type="project" value="UniProtKB-UniRule"/>
</dbReference>
<evidence type="ECO:0000313" key="4">
    <source>
        <dbReference type="EMBL" id="ROV95981.1"/>
    </source>
</evidence>
<keyword evidence="5" id="KW-1185">Reference proteome</keyword>
<reference evidence="4 5" key="1">
    <citation type="submission" date="2015-09" db="EMBL/GenBank/DDBJ databases">
        <title>Host preference determinants of Valsa canker pathogens revealed by comparative genomics.</title>
        <authorList>
            <person name="Yin Z."/>
            <person name="Huang L."/>
        </authorList>
    </citation>
    <scope>NUCLEOTIDE SEQUENCE [LARGE SCALE GENOMIC DNA]</scope>
    <source>
        <strain evidence="4 5">03-1</strain>
    </source>
</reference>
<dbReference type="STRING" id="356882.A0A423VY57"/>
<keyword evidence="1 2" id="KW-0539">Nucleus</keyword>
<dbReference type="PANTHER" id="PTHR16466">
    <property type="entry name" value="TELOMERE REPEAT-BINDING FACTOR 2-INTERACTING PROTEIN 1"/>
    <property type="match status" value="1"/>
</dbReference>
<proteinExistence type="inferred from homology"/>
<comment type="subcellular location">
    <subcellularLocation>
        <location evidence="2">Nucleus</location>
    </subcellularLocation>
    <subcellularLocation>
        <location evidence="2">Chromosome</location>
        <location evidence="2">Telomere</location>
    </subcellularLocation>
</comment>
<dbReference type="GO" id="GO:0042162">
    <property type="term" value="F:telomeric DNA binding"/>
    <property type="evidence" value="ECO:0007669"/>
    <property type="project" value="TreeGrafter"/>
</dbReference>